<keyword evidence="4" id="KW-0260">Enterotoxin</keyword>
<evidence type="ECO:0000256" key="6">
    <source>
        <dbReference type="ARBA" id="ARBA00023157"/>
    </source>
</evidence>
<feature type="region of interest" description="Disordered" evidence="7">
    <location>
        <begin position="9"/>
        <end position="36"/>
    </location>
</feature>
<evidence type="ECO:0008006" key="10">
    <source>
        <dbReference type="Google" id="ProtNLM"/>
    </source>
</evidence>
<keyword evidence="6" id="KW-1015">Disulfide bond</keyword>
<dbReference type="InterPro" id="IPR001144">
    <property type="entry name" value="Enterotoxin_A"/>
</dbReference>
<comment type="similarity">
    <text evidence="1">Belongs to the enterotoxin A family.</text>
</comment>
<gene>
    <name evidence="8" type="ORF">LMG29542_02804</name>
</gene>
<evidence type="ECO:0000256" key="3">
    <source>
        <dbReference type="ARBA" id="ARBA00022729"/>
    </source>
</evidence>
<evidence type="ECO:0000256" key="7">
    <source>
        <dbReference type="SAM" id="MobiDB-lite"/>
    </source>
</evidence>
<accession>A0A6J5DRH8</accession>
<proteinExistence type="inferred from homology"/>
<evidence type="ECO:0000313" key="9">
    <source>
        <dbReference type="Proteomes" id="UP000494363"/>
    </source>
</evidence>
<feature type="compositionally biased region" description="Low complexity" evidence="7">
    <location>
        <begin position="25"/>
        <end position="36"/>
    </location>
</feature>
<dbReference type="Pfam" id="PF01375">
    <property type="entry name" value="Enterotoxin_a"/>
    <property type="match status" value="1"/>
</dbReference>
<dbReference type="Gene3D" id="3.90.210.10">
    <property type="entry name" value="Heat-Labile Enterotoxin, subunit A"/>
    <property type="match status" value="1"/>
</dbReference>
<evidence type="ECO:0000256" key="1">
    <source>
        <dbReference type="ARBA" id="ARBA00009092"/>
    </source>
</evidence>
<keyword evidence="9" id="KW-1185">Reference proteome</keyword>
<keyword evidence="5" id="KW-0843">Virulence</keyword>
<feature type="region of interest" description="Disordered" evidence="7">
    <location>
        <begin position="58"/>
        <end position="81"/>
    </location>
</feature>
<protein>
    <recommendedName>
        <fullName evidence="10">Heat-labile enterotoxin alpha chain</fullName>
    </recommendedName>
</protein>
<dbReference type="RefSeq" id="WP_175227052.1">
    <property type="nucleotide sequence ID" value="NZ_CADIKH010000011.1"/>
</dbReference>
<dbReference type="GO" id="GO:0090729">
    <property type="term" value="F:toxin activity"/>
    <property type="evidence" value="ECO:0007669"/>
    <property type="project" value="UniProtKB-KW"/>
</dbReference>
<organism evidence="8 9">
    <name type="scientific">Paraburkholderia humisilvae</name>
    <dbReference type="NCBI Taxonomy" id="627669"/>
    <lineage>
        <taxon>Bacteria</taxon>
        <taxon>Pseudomonadati</taxon>
        <taxon>Pseudomonadota</taxon>
        <taxon>Betaproteobacteria</taxon>
        <taxon>Burkholderiales</taxon>
        <taxon>Burkholderiaceae</taxon>
        <taxon>Paraburkholderia</taxon>
    </lineage>
</organism>
<dbReference type="AlphaFoldDB" id="A0A6J5DRH8"/>
<evidence type="ECO:0000256" key="5">
    <source>
        <dbReference type="ARBA" id="ARBA00023026"/>
    </source>
</evidence>
<name>A0A6J5DRH8_9BURK</name>
<evidence type="ECO:0000256" key="4">
    <source>
        <dbReference type="ARBA" id="ARBA00022861"/>
    </source>
</evidence>
<evidence type="ECO:0000313" key="8">
    <source>
        <dbReference type="EMBL" id="CAB3756197.1"/>
    </source>
</evidence>
<reference evidence="8 9" key="1">
    <citation type="submission" date="2020-04" db="EMBL/GenBank/DDBJ databases">
        <authorList>
            <person name="De Canck E."/>
        </authorList>
    </citation>
    <scope>NUCLEOTIDE SEQUENCE [LARGE SCALE GENOMIC DNA]</scope>
    <source>
        <strain evidence="8 9">LMG 29542</strain>
    </source>
</reference>
<sequence>MSTYPVAGGFAQAPARPATDVPTQAEAGGDADASGARAGAPSSFIAIASLSHARSVRQAQAAPIQAPSRAPRGAAKTKCASGSPFRECRGGEALVENAWTCYPFDQYRYASASHIGACAGWVREAMRRVDRSDSAAPQDLTEVAHQMSLDATRRRRGVAQAQFSRVNAFQFNAASLGLLRYRLRGTEHFNRGLTRTDNINAMIDSLGNALRENEMAFVRLALSPRRSRELEYGHALLVQRLPHDEYTIFDPNTGAFLYQNRKLMQDSLRAYMDEAFDEPELGLEVMPYSVQFFERSATALAEQPLPQSTPLLGPPVHVLPGTVSSTHELYDASADEANELSSEVLSAAAGERRRRPSASQALAYYALRNVARGRVPDLTEAIEDIRERLIDRARRPDAIQEISRMETENRYAVLGDLPNRTRRPGRARTNTVEGLLADLRLHFGGSHDPENASLPYRNDFAELRLTFRSAGDSERGSASAAVEGYSIVVQRRGQAGGFEQDGYDLYEPELGVFRYTSFAELSQALQGVMERGYPEYRGIDHVDTVYFGHSDDVASSPHSVPAAPEPHESRATNLLLGSVEPLLGVTGNPSRTPALTNLTAQPDFGFDEPPATLPGADAASEHDELKRSPNFAQDRKPFALFRPSTITPAELAEQGGFECDHTRLRNINLDMHNFDVASNPFLVDSAGYLGTFRQERKAAARLPSTATSGFIYFVAPTPNMVDVNSSLGSQARAPENSEVAAMGRIDYTQIRGWRVVTNGVAGRFVPNPVYRWDVYNQTRTAGGQPLLSRFPVTNGVWRDSSYSPFVLRNTNGDARQFNQDIDRFHAAFYDNAWEKVRELQARQAMGLDYRGPLTVEAYGASGTQGTHLHIDQYGSPVVASRYKMSSLNPASRHRFTLGDDGRLHLADDYQKVLRVGSDGYVYLGGIPSNLNSTNGVFEYSGSNLIHREDGKFLTVGKTVYTPYVTRTAEGVRSVWALHRPDQRPAKPPRNNEYTFAGQTMGRRLLYLFEADPDEALPETATHFVTTVPGNSYRGNFLDYADIIRTDDARAASKWLREHDAAWLFRDGLYVTARGSSDLEARTLDGSLRWWTEFDSRPGAFPFHQSDLSSSYRIGDDVWERVRSRENRHEKLLGLLG</sequence>
<dbReference type="Proteomes" id="UP000494363">
    <property type="component" value="Unassembled WGS sequence"/>
</dbReference>
<dbReference type="GO" id="GO:0005615">
    <property type="term" value="C:extracellular space"/>
    <property type="evidence" value="ECO:0007669"/>
    <property type="project" value="InterPro"/>
</dbReference>
<dbReference type="SUPFAM" id="SSF56399">
    <property type="entry name" value="ADP-ribosylation"/>
    <property type="match status" value="1"/>
</dbReference>
<keyword evidence="2" id="KW-0800">Toxin</keyword>
<evidence type="ECO:0000256" key="2">
    <source>
        <dbReference type="ARBA" id="ARBA00022656"/>
    </source>
</evidence>
<keyword evidence="3" id="KW-0732">Signal</keyword>
<dbReference type="EMBL" id="CADIKH010000011">
    <property type="protein sequence ID" value="CAB3756197.1"/>
    <property type="molecule type" value="Genomic_DNA"/>
</dbReference>